<feature type="domain" description="Smf/DprA SLOG" evidence="2">
    <location>
        <begin position="90"/>
        <end position="299"/>
    </location>
</feature>
<dbReference type="GO" id="GO:0009294">
    <property type="term" value="P:DNA-mediated transformation"/>
    <property type="evidence" value="ECO:0007669"/>
    <property type="project" value="InterPro"/>
</dbReference>
<dbReference type="InterPro" id="IPR057666">
    <property type="entry name" value="DrpA_SLOG"/>
</dbReference>
<dbReference type="RefSeq" id="WP_124969818.1">
    <property type="nucleotide sequence ID" value="NZ_RQVS01000003.1"/>
</dbReference>
<proteinExistence type="inferred from homology"/>
<name>A0A3P3VYG8_9MICO</name>
<accession>A0A3P3VYG8</accession>
<evidence type="ECO:0000313" key="4">
    <source>
        <dbReference type="Proteomes" id="UP000274391"/>
    </source>
</evidence>
<comment type="similarity">
    <text evidence="1">Belongs to the DprA/Smf family.</text>
</comment>
<dbReference type="AlphaFoldDB" id="A0A3P3VYG8"/>
<dbReference type="Pfam" id="PF02481">
    <property type="entry name" value="DNA_processg_A"/>
    <property type="match status" value="1"/>
</dbReference>
<gene>
    <name evidence="3" type="ORF">EG850_03140</name>
</gene>
<comment type="caution">
    <text evidence="3">The sequence shown here is derived from an EMBL/GenBank/DDBJ whole genome shotgun (WGS) entry which is preliminary data.</text>
</comment>
<reference evidence="3 4" key="1">
    <citation type="submission" date="2018-11" db="EMBL/GenBank/DDBJ databases">
        <title>YIM 102482-1 draft genome.</title>
        <authorList>
            <person name="Li G."/>
            <person name="Jiang Y."/>
        </authorList>
    </citation>
    <scope>NUCLEOTIDE SEQUENCE [LARGE SCALE GENOMIC DNA]</scope>
    <source>
        <strain evidence="3 4">YIM 102482-1</strain>
    </source>
</reference>
<dbReference type="InterPro" id="IPR003488">
    <property type="entry name" value="DprA"/>
</dbReference>
<dbReference type="Gene3D" id="3.40.50.450">
    <property type="match status" value="1"/>
</dbReference>
<sequence>MSGVTGLGVDERRARVVLAMLAEPDDPVTGGLMRRVGAVETLGLLDTDTTVPGLARVDGQVWRDRLTSPGRLDGLDQRLRMVEESGIATLVPGDAHWPRALDDLDERAPYVLFVRGATSFLARPLNDLVTVTGSRAASAYGEHVAGELAADLANRERVLVAGGAYGVEAAVHRAALAAGGDTIAVLAGGVDRPYPSGHSDLLDRVGDVGALVSELPLGAVPTRHRFLARSRLLGAMSAATVVVEAGARSGALRVASEARQLGRQVGAVPGPVTSATSHGPHELLRTGHAHLVTSAADVEELTADRTTHCPGLSAEFTRHTAPAAGPQERSL</sequence>
<dbReference type="PANTHER" id="PTHR43022">
    <property type="entry name" value="PROTEIN SMF"/>
    <property type="match status" value="1"/>
</dbReference>
<evidence type="ECO:0000313" key="3">
    <source>
        <dbReference type="EMBL" id="RRJ87862.1"/>
    </source>
</evidence>
<dbReference type="EMBL" id="RQVS01000003">
    <property type="protein sequence ID" value="RRJ87862.1"/>
    <property type="molecule type" value="Genomic_DNA"/>
</dbReference>
<organism evidence="3 4">
    <name type="scientific">Gulosibacter macacae</name>
    <dbReference type="NCBI Taxonomy" id="2488791"/>
    <lineage>
        <taxon>Bacteria</taxon>
        <taxon>Bacillati</taxon>
        <taxon>Actinomycetota</taxon>
        <taxon>Actinomycetes</taxon>
        <taxon>Micrococcales</taxon>
        <taxon>Microbacteriaceae</taxon>
        <taxon>Gulosibacter</taxon>
    </lineage>
</organism>
<evidence type="ECO:0000256" key="1">
    <source>
        <dbReference type="ARBA" id="ARBA00006525"/>
    </source>
</evidence>
<protein>
    <submittedName>
        <fullName evidence="3">DNA-processing protein DprA</fullName>
    </submittedName>
</protein>
<dbReference type="SUPFAM" id="SSF102405">
    <property type="entry name" value="MCP/YpsA-like"/>
    <property type="match status" value="1"/>
</dbReference>
<evidence type="ECO:0000259" key="2">
    <source>
        <dbReference type="Pfam" id="PF02481"/>
    </source>
</evidence>
<dbReference type="Proteomes" id="UP000274391">
    <property type="component" value="Unassembled WGS sequence"/>
</dbReference>
<keyword evidence="4" id="KW-1185">Reference proteome</keyword>
<dbReference type="PANTHER" id="PTHR43022:SF1">
    <property type="entry name" value="PROTEIN SMF"/>
    <property type="match status" value="1"/>
</dbReference>
<dbReference type="OrthoDB" id="9785707at2"/>